<organism evidence="1 2">
    <name type="scientific">Vespula germanica</name>
    <name type="common">German yellow jacket</name>
    <name type="synonym">Paravespula germanica</name>
    <dbReference type="NCBI Taxonomy" id="30212"/>
    <lineage>
        <taxon>Eukaryota</taxon>
        <taxon>Metazoa</taxon>
        <taxon>Ecdysozoa</taxon>
        <taxon>Arthropoda</taxon>
        <taxon>Hexapoda</taxon>
        <taxon>Insecta</taxon>
        <taxon>Pterygota</taxon>
        <taxon>Neoptera</taxon>
        <taxon>Endopterygota</taxon>
        <taxon>Hymenoptera</taxon>
        <taxon>Apocrita</taxon>
        <taxon>Aculeata</taxon>
        <taxon>Vespoidea</taxon>
        <taxon>Vespidae</taxon>
        <taxon>Vespinae</taxon>
        <taxon>Vespula</taxon>
    </lineage>
</organism>
<evidence type="ECO:0000313" key="2">
    <source>
        <dbReference type="Proteomes" id="UP000617340"/>
    </source>
</evidence>
<dbReference type="EMBL" id="JACSDZ010000021">
    <property type="protein sequence ID" value="KAF7381856.1"/>
    <property type="molecule type" value="Genomic_DNA"/>
</dbReference>
<keyword evidence="2" id="KW-1185">Reference proteome</keyword>
<name>A0A834JA44_VESGE</name>
<dbReference type="AlphaFoldDB" id="A0A834JA44"/>
<accession>A0A834JA44</accession>
<gene>
    <name evidence="1" type="ORF">HZH68_015729</name>
</gene>
<sequence length="181" mass="19723">MVGHKMSDGRLSNRRDLLLNLSEGPPSFPSSMARETSGRDVLGANLLGSSKNVGSTFAEPSKKRILAVVWRADGGHLSRIIIHWVCALSRSGLLGAKVIITQLPTCETMQSQSKPCYRSTIATPNPTPNTITYSSSPPLTPHRSSPCRGLRRRVLVFQPIDSTFPSIFFSLTLLSACNQFP</sequence>
<proteinExistence type="predicted"/>
<protein>
    <submittedName>
        <fullName evidence="1">Uncharacterized protein</fullName>
    </submittedName>
</protein>
<evidence type="ECO:0000313" key="1">
    <source>
        <dbReference type="EMBL" id="KAF7381856.1"/>
    </source>
</evidence>
<reference evidence="1" key="1">
    <citation type="journal article" date="2020" name="G3 (Bethesda)">
        <title>High-Quality Assemblies for Three Invasive Social Wasps from the &lt;i&gt;Vespula&lt;/i&gt; Genus.</title>
        <authorList>
            <person name="Harrop T.W.R."/>
            <person name="Guhlin J."/>
            <person name="McLaughlin G.M."/>
            <person name="Permina E."/>
            <person name="Stockwell P."/>
            <person name="Gilligan J."/>
            <person name="Le Lec M.F."/>
            <person name="Gruber M.A.M."/>
            <person name="Quinn O."/>
            <person name="Lovegrove M."/>
            <person name="Duncan E.J."/>
            <person name="Remnant E.J."/>
            <person name="Van Eeckhoven J."/>
            <person name="Graham B."/>
            <person name="Knapp R.A."/>
            <person name="Langford K.W."/>
            <person name="Kronenberg Z."/>
            <person name="Press M.O."/>
            <person name="Eacker S.M."/>
            <person name="Wilson-Rankin E.E."/>
            <person name="Purcell J."/>
            <person name="Lester P.J."/>
            <person name="Dearden P.K."/>
        </authorList>
    </citation>
    <scope>NUCLEOTIDE SEQUENCE</scope>
    <source>
        <strain evidence="1">Linc-1</strain>
    </source>
</reference>
<comment type="caution">
    <text evidence="1">The sequence shown here is derived from an EMBL/GenBank/DDBJ whole genome shotgun (WGS) entry which is preliminary data.</text>
</comment>
<dbReference type="Proteomes" id="UP000617340">
    <property type="component" value="Unassembled WGS sequence"/>
</dbReference>